<gene>
    <name evidence="2" type="ORF">g.55874</name>
</gene>
<proteinExistence type="predicted"/>
<reference evidence="2" key="1">
    <citation type="submission" date="2018-04" db="EMBL/GenBank/DDBJ databases">
        <title>Transcriptome of Schizaphis graminum biotype I.</title>
        <authorList>
            <person name="Scully E.D."/>
            <person name="Geib S.M."/>
            <person name="Palmer N.A."/>
            <person name="Koch K."/>
            <person name="Bradshaw J."/>
            <person name="Heng-Moss T."/>
            <person name="Sarath G."/>
        </authorList>
    </citation>
    <scope>NUCLEOTIDE SEQUENCE</scope>
</reference>
<feature type="transmembrane region" description="Helical" evidence="1">
    <location>
        <begin position="6"/>
        <end position="30"/>
    </location>
</feature>
<accession>A0A2S2PM11</accession>
<dbReference type="EMBL" id="GGMR01017881">
    <property type="protein sequence ID" value="MBY30500.1"/>
    <property type="molecule type" value="Transcribed_RNA"/>
</dbReference>
<name>A0A2S2PM11_SCHGA</name>
<keyword evidence="1" id="KW-0812">Transmembrane</keyword>
<keyword evidence="1" id="KW-1133">Transmembrane helix</keyword>
<sequence length="103" mass="11954">MRPGLGIVVFFHPSFTRLRFISIYFSFYVLARHNTRVYIKFGTLIFLDTIAKYFTIFNPHVIPTAFVVLVFYIIQTAAVDYSAYALIVELIVLQTRAKIDIIL</sequence>
<evidence type="ECO:0000313" key="2">
    <source>
        <dbReference type="EMBL" id="MBY30500.1"/>
    </source>
</evidence>
<organism evidence="2">
    <name type="scientific">Schizaphis graminum</name>
    <name type="common">Green bug aphid</name>
    <dbReference type="NCBI Taxonomy" id="13262"/>
    <lineage>
        <taxon>Eukaryota</taxon>
        <taxon>Metazoa</taxon>
        <taxon>Ecdysozoa</taxon>
        <taxon>Arthropoda</taxon>
        <taxon>Hexapoda</taxon>
        <taxon>Insecta</taxon>
        <taxon>Pterygota</taxon>
        <taxon>Neoptera</taxon>
        <taxon>Paraneoptera</taxon>
        <taxon>Hemiptera</taxon>
        <taxon>Sternorrhyncha</taxon>
        <taxon>Aphidomorpha</taxon>
        <taxon>Aphidoidea</taxon>
        <taxon>Aphididae</taxon>
        <taxon>Aphidini</taxon>
        <taxon>Schizaphis</taxon>
    </lineage>
</organism>
<evidence type="ECO:0000256" key="1">
    <source>
        <dbReference type="SAM" id="Phobius"/>
    </source>
</evidence>
<dbReference type="AlphaFoldDB" id="A0A2S2PM11"/>
<keyword evidence="1" id="KW-0472">Membrane</keyword>
<protein>
    <submittedName>
        <fullName evidence="2">Uncharacterized protein</fullName>
    </submittedName>
</protein>